<dbReference type="Proteomes" id="UP000027153">
    <property type="component" value="Unassembled WGS sequence"/>
</dbReference>
<keyword evidence="1" id="KW-0472">Membrane</keyword>
<gene>
    <name evidence="2" type="ORF">ANME2D_02461</name>
</gene>
<feature type="transmembrane region" description="Helical" evidence="1">
    <location>
        <begin position="281"/>
        <end position="301"/>
    </location>
</feature>
<accession>A0A062V635</accession>
<evidence type="ECO:0008006" key="4">
    <source>
        <dbReference type="Google" id="ProtNLM"/>
    </source>
</evidence>
<dbReference type="AlphaFoldDB" id="A0A062V635"/>
<dbReference type="InterPro" id="IPR003798">
    <property type="entry name" value="DNA_recombination_RmuC"/>
</dbReference>
<keyword evidence="1" id="KW-1133">Transmembrane helix</keyword>
<evidence type="ECO:0000256" key="1">
    <source>
        <dbReference type="SAM" id="Phobius"/>
    </source>
</evidence>
<dbReference type="RefSeq" id="WP_048092015.1">
    <property type="nucleotide sequence ID" value="NZ_JMIY01000006.1"/>
</dbReference>
<proteinExistence type="predicted"/>
<evidence type="ECO:0000313" key="3">
    <source>
        <dbReference type="Proteomes" id="UP000027153"/>
    </source>
</evidence>
<dbReference type="Pfam" id="PF02646">
    <property type="entry name" value="RmuC"/>
    <property type="match status" value="1"/>
</dbReference>
<organism evidence="2 3">
    <name type="scientific">Candidatus Methanoperedens nitratireducens</name>
    <dbReference type="NCBI Taxonomy" id="1392998"/>
    <lineage>
        <taxon>Archaea</taxon>
        <taxon>Methanobacteriati</taxon>
        <taxon>Methanobacteriota</taxon>
        <taxon>Stenosarchaea group</taxon>
        <taxon>Methanomicrobia</taxon>
        <taxon>Methanosarcinales</taxon>
        <taxon>ANME-2 cluster</taxon>
        <taxon>Candidatus Methanoperedentaceae</taxon>
        <taxon>Candidatus Methanoperedens</taxon>
    </lineage>
</organism>
<evidence type="ECO:0000313" key="2">
    <source>
        <dbReference type="EMBL" id="KCZ71259.1"/>
    </source>
</evidence>
<reference evidence="2 3" key="1">
    <citation type="journal article" date="2013" name="Nature">
        <title>Anaerobic oxidation of methane coupled to nitrate reduction in a novel archaeal lineage.</title>
        <authorList>
            <person name="Haroon M.F."/>
            <person name="Hu S."/>
            <person name="Shi Y."/>
            <person name="Imelfort M."/>
            <person name="Keller J."/>
            <person name="Hugenholtz P."/>
            <person name="Yuan Z."/>
            <person name="Tyson G.W."/>
        </authorList>
    </citation>
    <scope>NUCLEOTIDE SEQUENCE [LARGE SCALE GENOMIC DNA]</scope>
    <source>
        <strain evidence="2 3">ANME-2d</strain>
    </source>
</reference>
<comment type="caution">
    <text evidence="2">The sequence shown here is derived from an EMBL/GenBank/DDBJ whole genome shotgun (WGS) entry which is preliminary data.</text>
</comment>
<sequence length="387" mass="42390">MDIILIGIIAIVVLLGAILLLLYLQFRKPQGSINSSAATDIAVMMEKLSHLEPIIPAVSGVQTELKGLIERVSTIEQNQNTESQKIQALEIRLAESSTATNTATKNLIEATTAMHNEISQTKNSLTELQAHVKARQDVEQRTAESIKRLETIIAGTSTKGAAGENILEVVFAKLPPDWQVRNFKVGNKHVEFGLRLPNNLIVPIDSKWPATSQLEQLASCEDIDEQQELKTQIESVILNKAKEVKKYINPSLTVNFGIVAVPDAVYGMCNGIQADVFQQNIVLVSYSMFVPYLLLVFQTVLKTSQNIDLEKLDAHLQVAQASVKALQGELEGRYSKAIKLLNNSHIEMSAHLSKISSGLTNLQIGACTPQAQLAQPEEKYVTGSGET</sequence>
<protein>
    <recommendedName>
        <fullName evidence="4">DNA recombination protein RmuC</fullName>
    </recommendedName>
</protein>
<feature type="transmembrane region" description="Helical" evidence="1">
    <location>
        <begin position="6"/>
        <end position="24"/>
    </location>
</feature>
<dbReference type="EMBL" id="JMIY01000006">
    <property type="protein sequence ID" value="KCZ71259.1"/>
    <property type="molecule type" value="Genomic_DNA"/>
</dbReference>
<name>A0A062V635_9EURY</name>
<keyword evidence="3" id="KW-1185">Reference proteome</keyword>
<keyword evidence="1" id="KW-0812">Transmembrane</keyword>